<proteinExistence type="predicted"/>
<sequence>MNASTPFYGMRRTASGPSARGYQVLFHTDTVNRCPGCAGTNWLVGRITAECARCGTALPLAEAAQMGLDPVGHRQVALHMVEGGKPWRERRKTPREATDGRVLTLHIDGSPRAFSIEDISEGGLRGVALDEVFKSRQLIVELEDGTLHPAELRWCSGGYIGLAFIAPSQA</sequence>
<keyword evidence="3" id="KW-1185">Reference proteome</keyword>
<reference evidence="2 3" key="1">
    <citation type="submission" date="2024-09" db="EMBL/GenBank/DDBJ databases">
        <authorList>
            <person name="Sun Q."/>
            <person name="Mori K."/>
        </authorList>
    </citation>
    <scope>NUCLEOTIDE SEQUENCE [LARGE SCALE GENOMIC DNA]</scope>
    <source>
        <strain evidence="2 3">NCAIM B.02537</strain>
    </source>
</reference>
<protein>
    <submittedName>
        <fullName evidence="2">PilZ domain-containing protein</fullName>
    </submittedName>
</protein>
<dbReference type="EMBL" id="JBHLTL010000001">
    <property type="protein sequence ID" value="MFC0588327.1"/>
    <property type="molecule type" value="Genomic_DNA"/>
</dbReference>
<name>A0ABV6PG20_9SPHN</name>
<dbReference type="SUPFAM" id="SSF141371">
    <property type="entry name" value="PilZ domain-like"/>
    <property type="match status" value="1"/>
</dbReference>
<comment type="caution">
    <text evidence="2">The sequence shown here is derived from an EMBL/GenBank/DDBJ whole genome shotgun (WGS) entry which is preliminary data.</text>
</comment>
<dbReference type="RefSeq" id="WP_379479833.1">
    <property type="nucleotide sequence ID" value="NZ_JBHLTL010000001.1"/>
</dbReference>
<gene>
    <name evidence="2" type="ORF">ACFFF7_02765</name>
</gene>
<evidence type="ECO:0000313" key="3">
    <source>
        <dbReference type="Proteomes" id="UP001589943"/>
    </source>
</evidence>
<accession>A0ABV6PG20</accession>
<evidence type="ECO:0000313" key="2">
    <source>
        <dbReference type="EMBL" id="MFC0588327.1"/>
    </source>
</evidence>
<dbReference type="InterPro" id="IPR009875">
    <property type="entry name" value="PilZ_domain"/>
</dbReference>
<evidence type="ECO:0000259" key="1">
    <source>
        <dbReference type="Pfam" id="PF07238"/>
    </source>
</evidence>
<feature type="domain" description="PilZ" evidence="1">
    <location>
        <begin position="89"/>
        <end position="167"/>
    </location>
</feature>
<dbReference type="Proteomes" id="UP001589943">
    <property type="component" value="Unassembled WGS sequence"/>
</dbReference>
<organism evidence="2 3">
    <name type="scientific">Novosphingobium aquiterrae</name>
    <dbReference type="NCBI Taxonomy" id="624388"/>
    <lineage>
        <taxon>Bacteria</taxon>
        <taxon>Pseudomonadati</taxon>
        <taxon>Pseudomonadota</taxon>
        <taxon>Alphaproteobacteria</taxon>
        <taxon>Sphingomonadales</taxon>
        <taxon>Sphingomonadaceae</taxon>
        <taxon>Novosphingobium</taxon>
    </lineage>
</organism>
<dbReference type="Pfam" id="PF07238">
    <property type="entry name" value="PilZ"/>
    <property type="match status" value="1"/>
</dbReference>